<evidence type="ECO:0000256" key="1">
    <source>
        <dbReference type="ARBA" id="ARBA00004651"/>
    </source>
</evidence>
<dbReference type="InterPro" id="IPR026441">
    <property type="entry name" value="Exosort_XrtH"/>
</dbReference>
<accession>A0A1H6FCE8</accession>
<dbReference type="RefSeq" id="WP_103920554.1">
    <property type="nucleotide sequence ID" value="NZ_FMSV02000507.1"/>
</dbReference>
<dbReference type="GO" id="GO:0006508">
    <property type="term" value="P:proteolysis"/>
    <property type="evidence" value="ECO:0007669"/>
    <property type="project" value="UniProtKB-KW"/>
</dbReference>
<dbReference type="AlphaFoldDB" id="A0A1H6FCE8"/>
<dbReference type="EMBL" id="FMSV02000507">
    <property type="protein sequence ID" value="SEH06826.1"/>
    <property type="molecule type" value="Genomic_DNA"/>
</dbReference>
<sequence length="168" mass="18720">MGLFFLRFLLILVVLFVLEMSMPVQQMLILPWTTQLAALCGTLVHYFDPGVLVTGAEIRSSDRSFAVVIRSGCNGVEALIILIAALFAFPASNTYRVTGLLIGALAVQGLNIIRIISLFYLGQWSLSAFQWAHLYAWEVLIMLDVLIVFMLWLRALPIPKNHEPVVAT</sequence>
<feature type="transmembrane region" description="Helical" evidence="8">
    <location>
        <begin position="67"/>
        <end position="89"/>
    </location>
</feature>
<dbReference type="GO" id="GO:0008233">
    <property type="term" value="F:peptidase activity"/>
    <property type="evidence" value="ECO:0007669"/>
    <property type="project" value="UniProtKB-KW"/>
</dbReference>
<evidence type="ECO:0008006" key="11">
    <source>
        <dbReference type="Google" id="ProtNLM"/>
    </source>
</evidence>
<keyword evidence="3" id="KW-0645">Protease</keyword>
<dbReference type="OrthoDB" id="5540917at2"/>
<dbReference type="Pfam" id="PF09721">
    <property type="entry name" value="Exosortase_EpsH"/>
    <property type="match status" value="1"/>
</dbReference>
<protein>
    <recommendedName>
        <fullName evidence="11">Transmembrane exosortase (Exosortase_EpsH)</fullName>
    </recommendedName>
</protein>
<dbReference type="GO" id="GO:0005886">
    <property type="term" value="C:plasma membrane"/>
    <property type="evidence" value="ECO:0007669"/>
    <property type="project" value="UniProtKB-SubCell"/>
</dbReference>
<name>A0A1H6FCE8_9GAMM</name>
<reference evidence="9 10" key="1">
    <citation type="submission" date="2016-10" db="EMBL/GenBank/DDBJ databases">
        <authorList>
            <person name="de Groot N.N."/>
        </authorList>
    </citation>
    <scope>NUCLEOTIDE SEQUENCE [LARGE SCALE GENOMIC DNA]</scope>
    <source>
        <strain evidence="9">MBHS1</strain>
    </source>
</reference>
<evidence type="ECO:0000256" key="3">
    <source>
        <dbReference type="ARBA" id="ARBA00022670"/>
    </source>
</evidence>
<evidence type="ECO:0000256" key="6">
    <source>
        <dbReference type="ARBA" id="ARBA00022989"/>
    </source>
</evidence>
<evidence type="ECO:0000313" key="10">
    <source>
        <dbReference type="Proteomes" id="UP000236724"/>
    </source>
</evidence>
<comment type="subcellular location">
    <subcellularLocation>
        <location evidence="1">Cell membrane</location>
        <topology evidence="1">Multi-pass membrane protein</topology>
    </subcellularLocation>
</comment>
<keyword evidence="6 8" id="KW-1133">Transmembrane helix</keyword>
<feature type="transmembrane region" description="Helical" evidence="8">
    <location>
        <begin position="134"/>
        <end position="153"/>
    </location>
</feature>
<dbReference type="Proteomes" id="UP000236724">
    <property type="component" value="Unassembled WGS sequence"/>
</dbReference>
<keyword evidence="10" id="KW-1185">Reference proteome</keyword>
<evidence type="ECO:0000256" key="8">
    <source>
        <dbReference type="SAM" id="Phobius"/>
    </source>
</evidence>
<feature type="transmembrane region" description="Helical" evidence="8">
    <location>
        <begin position="101"/>
        <end position="122"/>
    </location>
</feature>
<evidence type="ECO:0000256" key="7">
    <source>
        <dbReference type="ARBA" id="ARBA00023136"/>
    </source>
</evidence>
<gene>
    <name evidence="9" type="ORF">MBHS_02692</name>
</gene>
<dbReference type="NCBIfam" id="TIGR04178">
    <property type="entry name" value="exo_archaeo"/>
    <property type="match status" value="1"/>
</dbReference>
<dbReference type="InterPro" id="IPR019127">
    <property type="entry name" value="Exosortase"/>
</dbReference>
<dbReference type="InterPro" id="IPR026392">
    <property type="entry name" value="Exo/Archaeosortase_dom"/>
</dbReference>
<evidence type="ECO:0000313" key="9">
    <source>
        <dbReference type="EMBL" id="SEH06826.1"/>
    </source>
</evidence>
<keyword evidence="4 8" id="KW-0812">Transmembrane</keyword>
<evidence type="ECO:0000256" key="2">
    <source>
        <dbReference type="ARBA" id="ARBA00022475"/>
    </source>
</evidence>
<keyword evidence="5" id="KW-0378">Hydrolase</keyword>
<dbReference type="NCBIfam" id="TIGR04177">
    <property type="entry name" value="exosort_XrtH"/>
    <property type="match status" value="1"/>
</dbReference>
<keyword evidence="2" id="KW-1003">Cell membrane</keyword>
<evidence type="ECO:0000256" key="4">
    <source>
        <dbReference type="ARBA" id="ARBA00022692"/>
    </source>
</evidence>
<keyword evidence="7 8" id="KW-0472">Membrane</keyword>
<organism evidence="9 10">
    <name type="scientific">Candidatus Venteria ishoeyi</name>
    <dbReference type="NCBI Taxonomy" id="1899563"/>
    <lineage>
        <taxon>Bacteria</taxon>
        <taxon>Pseudomonadati</taxon>
        <taxon>Pseudomonadota</taxon>
        <taxon>Gammaproteobacteria</taxon>
        <taxon>Thiotrichales</taxon>
        <taxon>Thiotrichaceae</taxon>
        <taxon>Venteria</taxon>
    </lineage>
</organism>
<evidence type="ECO:0000256" key="5">
    <source>
        <dbReference type="ARBA" id="ARBA00022801"/>
    </source>
</evidence>
<proteinExistence type="predicted"/>